<sequence>QQLIHAQHAKDTEDNRPTSRRRKRQSNLKYADGRPNLHAQHPKRRSPREALTMIEPTHPIPEMKISRRGTDDGPQYTERSKI</sequence>
<dbReference type="EMBL" id="CACTIH010007317">
    <property type="protein sequence ID" value="CAA3009450.1"/>
    <property type="molecule type" value="Genomic_DNA"/>
</dbReference>
<comment type="caution">
    <text evidence="2">The sequence shown here is derived from an EMBL/GenBank/DDBJ whole genome shotgun (WGS) entry which is preliminary data.</text>
</comment>
<feature type="compositionally biased region" description="Basic and acidic residues" evidence="1">
    <location>
        <begin position="8"/>
        <end position="17"/>
    </location>
</feature>
<organism evidence="2 3">
    <name type="scientific">Olea europaea subsp. europaea</name>
    <dbReference type="NCBI Taxonomy" id="158383"/>
    <lineage>
        <taxon>Eukaryota</taxon>
        <taxon>Viridiplantae</taxon>
        <taxon>Streptophyta</taxon>
        <taxon>Embryophyta</taxon>
        <taxon>Tracheophyta</taxon>
        <taxon>Spermatophyta</taxon>
        <taxon>Magnoliopsida</taxon>
        <taxon>eudicotyledons</taxon>
        <taxon>Gunneridae</taxon>
        <taxon>Pentapetalae</taxon>
        <taxon>asterids</taxon>
        <taxon>lamiids</taxon>
        <taxon>Lamiales</taxon>
        <taxon>Oleaceae</taxon>
        <taxon>Oleeae</taxon>
        <taxon>Olea</taxon>
    </lineage>
</organism>
<evidence type="ECO:0000256" key="1">
    <source>
        <dbReference type="SAM" id="MobiDB-lite"/>
    </source>
</evidence>
<dbReference type="Gramene" id="OE9A007657T1">
    <property type="protein sequence ID" value="OE9A007657C1"/>
    <property type="gene ID" value="OE9A007657"/>
</dbReference>
<accession>A0A8S0TTK1</accession>
<evidence type="ECO:0000313" key="3">
    <source>
        <dbReference type="Proteomes" id="UP000594638"/>
    </source>
</evidence>
<dbReference type="Proteomes" id="UP000594638">
    <property type="component" value="Unassembled WGS sequence"/>
</dbReference>
<feature type="region of interest" description="Disordered" evidence="1">
    <location>
        <begin position="1"/>
        <end position="82"/>
    </location>
</feature>
<keyword evidence="3" id="KW-1185">Reference proteome</keyword>
<gene>
    <name evidence="2" type="ORF">OLEA9_A007657</name>
</gene>
<feature type="non-terminal residue" evidence="2">
    <location>
        <position position="1"/>
    </location>
</feature>
<protein>
    <submittedName>
        <fullName evidence="2">Uncharacterized protein</fullName>
    </submittedName>
</protein>
<name>A0A8S0TTK1_OLEEU</name>
<proteinExistence type="predicted"/>
<evidence type="ECO:0000313" key="2">
    <source>
        <dbReference type="EMBL" id="CAA3009450.1"/>
    </source>
</evidence>
<reference evidence="2 3" key="1">
    <citation type="submission" date="2019-12" db="EMBL/GenBank/DDBJ databases">
        <authorList>
            <person name="Alioto T."/>
            <person name="Alioto T."/>
            <person name="Gomez Garrido J."/>
        </authorList>
    </citation>
    <scope>NUCLEOTIDE SEQUENCE [LARGE SCALE GENOMIC DNA]</scope>
</reference>
<dbReference type="AlphaFoldDB" id="A0A8S0TTK1"/>